<dbReference type="InterPro" id="IPR012337">
    <property type="entry name" value="RNaseH-like_sf"/>
</dbReference>
<dbReference type="InterPro" id="IPR015424">
    <property type="entry name" value="PyrdxlP-dep_Trfase"/>
</dbReference>
<dbReference type="GO" id="GO:0003676">
    <property type="term" value="F:nucleic acid binding"/>
    <property type="evidence" value="ECO:0007669"/>
    <property type="project" value="InterPro"/>
</dbReference>
<dbReference type="Gene3D" id="3.40.640.10">
    <property type="entry name" value="Type I PLP-dependent aspartate aminotransferase-like (Major domain)"/>
    <property type="match status" value="1"/>
</dbReference>
<keyword evidence="3" id="KW-0032">Aminotransferase</keyword>
<dbReference type="InterPro" id="IPR047201">
    <property type="entry name" value="ERI-1_3'hExo-like"/>
</dbReference>
<dbReference type="SUPFAM" id="SSF53383">
    <property type="entry name" value="PLP-dependent transferases"/>
    <property type="match status" value="1"/>
</dbReference>
<organism evidence="7 8">
    <name type="scientific">Lupinus angustifolius</name>
    <name type="common">Narrow-leaved blue lupine</name>
    <dbReference type="NCBI Taxonomy" id="3871"/>
    <lineage>
        <taxon>Eukaryota</taxon>
        <taxon>Viridiplantae</taxon>
        <taxon>Streptophyta</taxon>
        <taxon>Embryophyta</taxon>
        <taxon>Tracheophyta</taxon>
        <taxon>Spermatophyta</taxon>
        <taxon>Magnoliopsida</taxon>
        <taxon>eudicotyledons</taxon>
        <taxon>Gunneridae</taxon>
        <taxon>Pentapetalae</taxon>
        <taxon>rosids</taxon>
        <taxon>fabids</taxon>
        <taxon>Fabales</taxon>
        <taxon>Fabaceae</taxon>
        <taxon>Papilionoideae</taxon>
        <taxon>50 kb inversion clade</taxon>
        <taxon>genistoids sensu lato</taxon>
        <taxon>core genistoids</taxon>
        <taxon>Genisteae</taxon>
        <taxon>Lupinus</taxon>
    </lineage>
</organism>
<evidence type="ECO:0000256" key="3">
    <source>
        <dbReference type="ARBA" id="ARBA00022576"/>
    </source>
</evidence>
<dbReference type="EMBL" id="CM007373">
    <property type="protein sequence ID" value="OIV99132.1"/>
    <property type="molecule type" value="Genomic_DNA"/>
</dbReference>
<sequence>MENGAVVGVNYESKTTSTITIKGILSLLMASVGENYDDSKRVISLGMGDPTIYTCFHTTSVAEEAVADTLQSHKFHGYAPTAGLLQARNAIAEYLSRDLPYQLSSDDVFITCGCTQAIDVSIAMLARPGANILLPRPGFPLYELSAAFRHVEVRHYDLLPEKNWEADLDAIEALADKNTVALVIINPGNPCGNIAETAKRVGTIVIADEVYGHLAFGANPFVPMGVFGSIVPVLTLGSLSKRWIVPGWRLGWFVTNDPSGTYRKPKVVEVIKKYFDLLGGPATFIQAAVPRIISQTEDIFFQKTIDNLKHTLDICCQEIDDIPCISCPYKPEGSMAMMVKLNVSLLEDISDDIDFSFKLAKEESVIILPGTAVGLKDWLRITFAADQSALREVQSSAAPKSLDRVPQMALLKASLSKILLYSNRARFVPSFSPLTYFSLPPMHSFTISASFSTEHKPQSRWRPMCLYHTQGKCTMMDDLTHLEKFNHDCSRELQVNTSDLNKICSQNLDFFLVLDLEGKVEILEFPVLMISAKTMQVEDIFHRFVRPTKMSEQRINEYIEGKYGKFGVDRVWHDTAIPFQEVIQQFEAWLTQHQLWMGGELNRAAFVTCGNWDLKTKVPQQCEVSRMKLPPYFMEWINLKDAYLNFYSRRATGMTTMMRELKIPMYGSHHLGIDDTKNIARVLQHMLVDGALIQITARRNPKSLADVNFLFKNRIR</sequence>
<dbReference type="GO" id="GO:0000175">
    <property type="term" value="F:3'-5'-RNA exonuclease activity"/>
    <property type="evidence" value="ECO:0007669"/>
    <property type="project" value="InterPro"/>
</dbReference>
<dbReference type="SMART" id="SM00479">
    <property type="entry name" value="EXOIII"/>
    <property type="match status" value="1"/>
</dbReference>
<evidence type="ECO:0000256" key="1">
    <source>
        <dbReference type="ARBA" id="ARBA00001933"/>
    </source>
</evidence>
<evidence type="ECO:0000313" key="8">
    <source>
        <dbReference type="Proteomes" id="UP000188354"/>
    </source>
</evidence>
<comment type="cofactor">
    <cofactor evidence="1">
        <name>pyridoxal 5'-phosphate</name>
        <dbReference type="ChEBI" id="CHEBI:597326"/>
    </cofactor>
</comment>
<keyword evidence="4" id="KW-0808">Transferase</keyword>
<dbReference type="PANTHER" id="PTHR45744">
    <property type="entry name" value="TYROSINE AMINOTRANSFERASE"/>
    <property type="match status" value="1"/>
</dbReference>
<accession>A0A1J7HBM7</accession>
<name>A0A1J7HBM7_LUPAN</name>
<keyword evidence="8" id="KW-1185">Reference proteome</keyword>
<dbReference type="STRING" id="3871.A0A1J7HBM7"/>
<dbReference type="InterPro" id="IPR036397">
    <property type="entry name" value="RNaseH_sf"/>
</dbReference>
<dbReference type="GO" id="GO:0030170">
    <property type="term" value="F:pyridoxal phosphate binding"/>
    <property type="evidence" value="ECO:0007669"/>
    <property type="project" value="InterPro"/>
</dbReference>
<dbReference type="GO" id="GO:0006572">
    <property type="term" value="P:L-tyrosine catabolic process"/>
    <property type="evidence" value="ECO:0007669"/>
    <property type="project" value="TreeGrafter"/>
</dbReference>
<dbReference type="SUPFAM" id="SSF53098">
    <property type="entry name" value="Ribonuclease H-like"/>
    <property type="match status" value="1"/>
</dbReference>
<evidence type="ECO:0000313" key="7">
    <source>
        <dbReference type="EMBL" id="OIV99132.1"/>
    </source>
</evidence>
<dbReference type="Gene3D" id="3.90.1150.10">
    <property type="entry name" value="Aspartate Aminotransferase, domain 1"/>
    <property type="match status" value="1"/>
</dbReference>
<feature type="domain" description="Exonuclease" evidence="6">
    <location>
        <begin position="510"/>
        <end position="692"/>
    </location>
</feature>
<dbReference type="GO" id="GO:0004838">
    <property type="term" value="F:L-tyrosine-2-oxoglutarate transaminase activity"/>
    <property type="evidence" value="ECO:0007669"/>
    <property type="project" value="TreeGrafter"/>
</dbReference>
<reference evidence="7 8" key="1">
    <citation type="journal article" date="2017" name="Plant Biotechnol. J.">
        <title>A comprehensive draft genome sequence for lupin (Lupinus angustifolius), an emerging health food: insights into plant-microbe interactions and legume evolution.</title>
        <authorList>
            <person name="Hane J.K."/>
            <person name="Ming Y."/>
            <person name="Kamphuis L.G."/>
            <person name="Nelson M.N."/>
            <person name="Garg G."/>
            <person name="Atkins C.A."/>
            <person name="Bayer P.E."/>
            <person name="Bravo A."/>
            <person name="Bringans S."/>
            <person name="Cannon S."/>
            <person name="Edwards D."/>
            <person name="Foley R."/>
            <person name="Gao L.L."/>
            <person name="Harrison M.J."/>
            <person name="Huang W."/>
            <person name="Hurgobin B."/>
            <person name="Li S."/>
            <person name="Liu C.W."/>
            <person name="McGrath A."/>
            <person name="Morahan G."/>
            <person name="Murray J."/>
            <person name="Weller J."/>
            <person name="Jian J."/>
            <person name="Singh K.B."/>
        </authorList>
    </citation>
    <scope>NUCLEOTIDE SEQUENCE [LARGE SCALE GENOMIC DNA]</scope>
    <source>
        <strain evidence="8">cv. Tanjil</strain>
        <tissue evidence="7">Whole plant</tissue>
    </source>
</reference>
<gene>
    <name evidence="7" type="ORF">TanjilG_22712</name>
</gene>
<dbReference type="Gramene" id="OIV99132">
    <property type="protein sequence ID" value="OIV99132"/>
    <property type="gene ID" value="TanjilG_22712"/>
</dbReference>
<dbReference type="Pfam" id="PF00155">
    <property type="entry name" value="Aminotran_1_2"/>
    <property type="match status" value="1"/>
</dbReference>
<dbReference type="AlphaFoldDB" id="A0A1J7HBM7"/>
<dbReference type="InterPro" id="IPR004839">
    <property type="entry name" value="Aminotransferase_I/II_large"/>
</dbReference>
<dbReference type="PANTHER" id="PTHR45744:SF2">
    <property type="entry name" value="TYROSINE AMINOTRANSFERASE"/>
    <property type="match status" value="1"/>
</dbReference>
<evidence type="ECO:0000259" key="6">
    <source>
        <dbReference type="SMART" id="SM00479"/>
    </source>
</evidence>
<evidence type="ECO:0000256" key="4">
    <source>
        <dbReference type="ARBA" id="ARBA00022679"/>
    </source>
</evidence>
<dbReference type="CDD" id="cd00609">
    <property type="entry name" value="AAT_like"/>
    <property type="match status" value="1"/>
</dbReference>
<dbReference type="InterPro" id="IPR013520">
    <property type="entry name" value="Ribonucl_H"/>
</dbReference>
<dbReference type="InterPro" id="IPR015421">
    <property type="entry name" value="PyrdxlP-dep_Trfase_major"/>
</dbReference>
<protein>
    <recommendedName>
        <fullName evidence="6">Exonuclease domain-containing protein</fullName>
    </recommendedName>
</protein>
<dbReference type="Gene3D" id="3.30.420.10">
    <property type="entry name" value="Ribonuclease H-like superfamily/Ribonuclease H"/>
    <property type="match status" value="1"/>
</dbReference>
<dbReference type="Pfam" id="PF00929">
    <property type="entry name" value="RNase_T"/>
    <property type="match status" value="1"/>
</dbReference>
<proteinExistence type="inferred from homology"/>
<keyword evidence="5" id="KW-0663">Pyridoxal phosphate</keyword>
<dbReference type="NCBIfam" id="TIGR01265">
    <property type="entry name" value="tyr_nico_aTase"/>
    <property type="match status" value="1"/>
</dbReference>
<dbReference type="InterPro" id="IPR005958">
    <property type="entry name" value="TyrNic_aminoTrfase"/>
</dbReference>
<dbReference type="InterPro" id="IPR015422">
    <property type="entry name" value="PyrdxlP-dep_Trfase_small"/>
</dbReference>
<dbReference type="Proteomes" id="UP000188354">
    <property type="component" value="Chromosome LG13"/>
</dbReference>
<evidence type="ECO:0000256" key="2">
    <source>
        <dbReference type="ARBA" id="ARBA00007441"/>
    </source>
</evidence>
<comment type="similarity">
    <text evidence="2">Belongs to the class-I pyridoxal-phosphate-dependent aminotransferase family.</text>
</comment>
<evidence type="ECO:0000256" key="5">
    <source>
        <dbReference type="ARBA" id="ARBA00022898"/>
    </source>
</evidence>
<dbReference type="CDD" id="cd06133">
    <property type="entry name" value="ERI-1_3'hExo_like"/>
    <property type="match status" value="1"/>
</dbReference>
<dbReference type="FunFam" id="3.30.420.10:FF:000096">
    <property type="entry name" value="Uncharacterized exonuclease domain-containing protein At3g15140"/>
    <property type="match status" value="1"/>
</dbReference>